<dbReference type="EMBL" id="JARWAK010000013">
    <property type="protein sequence ID" value="MDR5867922.1"/>
    <property type="molecule type" value="Genomic_DNA"/>
</dbReference>
<organism evidence="1 2">
    <name type="scientific">Halomonas koreensis</name>
    <dbReference type="NCBI Taxonomy" id="245385"/>
    <lineage>
        <taxon>Bacteria</taxon>
        <taxon>Pseudomonadati</taxon>
        <taxon>Pseudomonadota</taxon>
        <taxon>Gammaproteobacteria</taxon>
        <taxon>Oceanospirillales</taxon>
        <taxon>Halomonadaceae</taxon>
        <taxon>Halomonas</taxon>
    </lineage>
</organism>
<keyword evidence="2" id="KW-1185">Reference proteome</keyword>
<reference evidence="1 2" key="1">
    <citation type="submission" date="2023-04" db="EMBL/GenBank/DDBJ databases">
        <title>A long-awaited taxogenomic arrangement of the family Halomonadaceae.</title>
        <authorList>
            <person name="De La Haba R."/>
            <person name="Chuvochina M."/>
            <person name="Wittouck S."/>
            <person name="Arahal D.R."/>
            <person name="Sanchez-Porro C."/>
            <person name="Hugenholtz P."/>
            <person name="Ventosa A."/>
        </authorList>
    </citation>
    <scope>NUCLEOTIDE SEQUENCE [LARGE SCALE GENOMIC DNA]</scope>
    <source>
        <strain evidence="1 2">DSM 23530</strain>
    </source>
</reference>
<proteinExistence type="predicted"/>
<name>A0ABU1G4Q6_9GAMM</name>
<dbReference type="RefSeq" id="WP_309653503.1">
    <property type="nucleotide sequence ID" value="NZ_JARWAK010000013.1"/>
</dbReference>
<evidence type="ECO:0000313" key="2">
    <source>
        <dbReference type="Proteomes" id="UP001264519"/>
    </source>
</evidence>
<accession>A0ABU1G4Q6</accession>
<comment type="caution">
    <text evidence="1">The sequence shown here is derived from an EMBL/GenBank/DDBJ whole genome shotgun (WGS) entry which is preliminary data.</text>
</comment>
<evidence type="ECO:0008006" key="3">
    <source>
        <dbReference type="Google" id="ProtNLM"/>
    </source>
</evidence>
<sequence>MGTIKTFTPAPTAAEQLEAAQRAAVQRVNDGYREQVAPMVREYPIEEQQGWGQQDAESQAYLAWYDAGQQGTAPATPVLDRILAGRNGNDGTETLYDLCLAVRENAELFIQAQELTGRRQRLVKQVQAAATVSEADSITW</sequence>
<protein>
    <recommendedName>
        <fullName evidence="3">DUF4376 domain-containing protein</fullName>
    </recommendedName>
</protein>
<dbReference type="Proteomes" id="UP001264519">
    <property type="component" value="Unassembled WGS sequence"/>
</dbReference>
<evidence type="ECO:0000313" key="1">
    <source>
        <dbReference type="EMBL" id="MDR5867922.1"/>
    </source>
</evidence>
<gene>
    <name evidence="1" type="ORF">QC818_14110</name>
</gene>